<sequence length="362" mass="40539">MAGLDYWSYVLVSVSIISGTLATIIFVLRLCCRRFGGAGIKSEDFLMGIGLLFSYGLVVCTFIAVFNGVGHHIGSLPEGTRRRVTLVFWLGQKFWIISQVFVKVSILELVRKLFSTTRRLRITVTALLTLTVVWGVIAFIGDIFLCWPPQHFWIKNMDGHCMNSQRAFFMVIGSVSLVEDIVILLVPLIEVWQMHMAPRQKVQIMLLVSLGCLACIFSLLRVIELRHYATENVTASGALETIWALLELHCAVACSSLILLTPIYRRCHQFWKSNCCSQRQVKNTGRSSDCDYIFGTWPYDVSFWHGGGSQLQSEACYAPEALSAAKEFSSDTRNITVQTSIDQVVDDRAVAFPSEEASPESV</sequence>
<evidence type="ECO:0000256" key="4">
    <source>
        <dbReference type="ARBA" id="ARBA00023136"/>
    </source>
</evidence>
<dbReference type="EMBL" id="QUQM01000007">
    <property type="protein sequence ID" value="KAA8646018.1"/>
    <property type="molecule type" value="Genomic_DNA"/>
</dbReference>
<feature type="transmembrane region" description="Helical" evidence="6">
    <location>
        <begin position="122"/>
        <end position="147"/>
    </location>
</feature>
<proteinExistence type="inferred from homology"/>
<feature type="transmembrane region" description="Helical" evidence="6">
    <location>
        <begin position="167"/>
        <end position="192"/>
    </location>
</feature>
<comment type="subcellular location">
    <subcellularLocation>
        <location evidence="1">Membrane</location>
        <topology evidence="1">Multi-pass membrane protein</topology>
    </subcellularLocation>
</comment>
<reference evidence="8 9" key="1">
    <citation type="submission" date="2019-08" db="EMBL/GenBank/DDBJ databases">
        <title>The genome sequence of a newly discovered highly antifungal drug resistant Aspergillus species, Aspergillus tanneri NIH 1004.</title>
        <authorList>
            <person name="Mounaud S."/>
            <person name="Singh I."/>
            <person name="Joardar V."/>
            <person name="Pakala S."/>
            <person name="Pakala S."/>
            <person name="Venepally P."/>
            <person name="Chung J.K."/>
            <person name="Losada L."/>
            <person name="Nierman W.C."/>
        </authorList>
    </citation>
    <scope>NUCLEOTIDE SEQUENCE [LARGE SCALE GENOMIC DNA]</scope>
    <source>
        <strain evidence="8 9">NIH1004</strain>
    </source>
</reference>
<dbReference type="OrthoDB" id="10017208at2759"/>
<feature type="transmembrane region" description="Helical" evidence="6">
    <location>
        <begin position="86"/>
        <end position="110"/>
    </location>
</feature>
<evidence type="ECO:0000256" key="3">
    <source>
        <dbReference type="ARBA" id="ARBA00022989"/>
    </source>
</evidence>
<keyword evidence="3 6" id="KW-1133">Transmembrane helix</keyword>
<dbReference type="InterPro" id="IPR052337">
    <property type="entry name" value="SAT4-like"/>
</dbReference>
<evidence type="ECO:0000259" key="7">
    <source>
        <dbReference type="Pfam" id="PF20684"/>
    </source>
</evidence>
<dbReference type="Pfam" id="PF20684">
    <property type="entry name" value="Fung_rhodopsin"/>
    <property type="match status" value="1"/>
</dbReference>
<protein>
    <recommendedName>
        <fullName evidence="7">Rhodopsin domain-containing protein</fullName>
    </recommendedName>
</protein>
<evidence type="ECO:0000256" key="1">
    <source>
        <dbReference type="ARBA" id="ARBA00004141"/>
    </source>
</evidence>
<comment type="caution">
    <text evidence="8">The sequence shown here is derived from an EMBL/GenBank/DDBJ whole genome shotgun (WGS) entry which is preliminary data.</text>
</comment>
<feature type="transmembrane region" description="Helical" evidence="6">
    <location>
        <begin position="243"/>
        <end position="264"/>
    </location>
</feature>
<evidence type="ECO:0000313" key="8">
    <source>
        <dbReference type="EMBL" id="KAA8646018.1"/>
    </source>
</evidence>
<evidence type="ECO:0000313" key="9">
    <source>
        <dbReference type="Proteomes" id="UP000324241"/>
    </source>
</evidence>
<dbReference type="InterPro" id="IPR049326">
    <property type="entry name" value="Rhodopsin_dom_fungi"/>
</dbReference>
<name>A0A5M9MGC2_9EURO</name>
<keyword evidence="4 6" id="KW-0472">Membrane</keyword>
<dbReference type="PANTHER" id="PTHR33048:SF47">
    <property type="entry name" value="INTEGRAL MEMBRANE PROTEIN-RELATED"/>
    <property type="match status" value="1"/>
</dbReference>
<feature type="transmembrane region" description="Helical" evidence="6">
    <location>
        <begin position="44"/>
        <end position="66"/>
    </location>
</feature>
<dbReference type="GeneID" id="54330142"/>
<comment type="similarity">
    <text evidence="5">Belongs to the SAT4 family.</text>
</comment>
<dbReference type="Proteomes" id="UP000324241">
    <property type="component" value="Unassembled WGS sequence"/>
</dbReference>
<accession>A0A5M9MGC2</accession>
<dbReference type="AlphaFoldDB" id="A0A5M9MGC2"/>
<dbReference type="PANTHER" id="PTHR33048">
    <property type="entry name" value="PTH11-LIKE INTEGRAL MEMBRANE PROTEIN (AFU_ORTHOLOGUE AFUA_5G11245)"/>
    <property type="match status" value="1"/>
</dbReference>
<feature type="transmembrane region" description="Helical" evidence="6">
    <location>
        <begin position="6"/>
        <end position="32"/>
    </location>
</feature>
<keyword evidence="2 6" id="KW-0812">Transmembrane</keyword>
<organism evidence="8 9">
    <name type="scientific">Aspergillus tanneri</name>
    <dbReference type="NCBI Taxonomy" id="1220188"/>
    <lineage>
        <taxon>Eukaryota</taxon>
        <taxon>Fungi</taxon>
        <taxon>Dikarya</taxon>
        <taxon>Ascomycota</taxon>
        <taxon>Pezizomycotina</taxon>
        <taxon>Eurotiomycetes</taxon>
        <taxon>Eurotiomycetidae</taxon>
        <taxon>Eurotiales</taxon>
        <taxon>Aspergillaceae</taxon>
        <taxon>Aspergillus</taxon>
        <taxon>Aspergillus subgen. Circumdati</taxon>
    </lineage>
</organism>
<dbReference type="VEuPathDB" id="FungiDB:EYZ11_005533"/>
<evidence type="ECO:0000256" key="5">
    <source>
        <dbReference type="ARBA" id="ARBA00038359"/>
    </source>
</evidence>
<evidence type="ECO:0000256" key="2">
    <source>
        <dbReference type="ARBA" id="ARBA00022692"/>
    </source>
</evidence>
<feature type="domain" description="Rhodopsin" evidence="7">
    <location>
        <begin position="28"/>
        <end position="266"/>
    </location>
</feature>
<evidence type="ECO:0000256" key="6">
    <source>
        <dbReference type="SAM" id="Phobius"/>
    </source>
</evidence>
<dbReference type="RefSeq" id="XP_033425379.1">
    <property type="nucleotide sequence ID" value="XM_033572064.1"/>
</dbReference>
<feature type="transmembrane region" description="Helical" evidence="6">
    <location>
        <begin position="204"/>
        <end position="223"/>
    </location>
</feature>
<gene>
    <name evidence="8" type="ORF">ATNIH1004_007440</name>
</gene>
<dbReference type="GO" id="GO:0016020">
    <property type="term" value="C:membrane"/>
    <property type="evidence" value="ECO:0007669"/>
    <property type="project" value="UniProtKB-SubCell"/>
</dbReference>